<dbReference type="InterPro" id="IPR000944">
    <property type="entry name" value="Tscrpt_reg_Rrf2"/>
</dbReference>
<dbReference type="GO" id="GO:0003677">
    <property type="term" value="F:DNA binding"/>
    <property type="evidence" value="ECO:0007669"/>
    <property type="project" value="UniProtKB-KW"/>
</dbReference>
<dbReference type="NCBIfam" id="TIGR00738">
    <property type="entry name" value="rrf2_super"/>
    <property type="match status" value="1"/>
</dbReference>
<name>A4TX84_9PROT</name>
<dbReference type="Pfam" id="PF02082">
    <property type="entry name" value="Rrf2"/>
    <property type="match status" value="1"/>
</dbReference>
<dbReference type="Gene3D" id="1.10.10.10">
    <property type="entry name" value="Winged helix-like DNA-binding domain superfamily/Winged helix DNA-binding domain"/>
    <property type="match status" value="1"/>
</dbReference>
<keyword evidence="1" id="KW-0238">DNA-binding</keyword>
<protein>
    <submittedName>
        <fullName evidence="2">Rrf2-like transcriptional regulator protein</fullName>
    </submittedName>
</protein>
<dbReference type="GO" id="GO:0003700">
    <property type="term" value="F:DNA-binding transcription factor activity"/>
    <property type="evidence" value="ECO:0007669"/>
    <property type="project" value="TreeGrafter"/>
</dbReference>
<evidence type="ECO:0000256" key="1">
    <source>
        <dbReference type="ARBA" id="ARBA00023125"/>
    </source>
</evidence>
<evidence type="ECO:0000313" key="2">
    <source>
        <dbReference type="EMBL" id="CAM75241.1"/>
    </source>
</evidence>
<dbReference type="GO" id="GO:0005829">
    <property type="term" value="C:cytosol"/>
    <property type="evidence" value="ECO:0007669"/>
    <property type="project" value="TreeGrafter"/>
</dbReference>
<dbReference type="PANTHER" id="PTHR33221:SF4">
    <property type="entry name" value="HTH-TYPE TRANSCRIPTIONAL REPRESSOR NSRR"/>
    <property type="match status" value="1"/>
</dbReference>
<dbReference type="EMBL" id="CU459003">
    <property type="protein sequence ID" value="CAM75241.1"/>
    <property type="molecule type" value="Genomic_DNA"/>
</dbReference>
<accession>A4TX84</accession>
<organism evidence="2">
    <name type="scientific">Magnetospirillum gryphiswaldense</name>
    <dbReference type="NCBI Taxonomy" id="55518"/>
    <lineage>
        <taxon>Bacteria</taxon>
        <taxon>Pseudomonadati</taxon>
        <taxon>Pseudomonadota</taxon>
        <taxon>Alphaproteobacteria</taxon>
        <taxon>Rhodospirillales</taxon>
        <taxon>Rhodospirillaceae</taxon>
        <taxon>Magnetospirillum</taxon>
    </lineage>
</organism>
<dbReference type="PANTHER" id="PTHR33221">
    <property type="entry name" value="WINGED HELIX-TURN-HELIX TRANSCRIPTIONAL REGULATOR, RRF2 FAMILY"/>
    <property type="match status" value="1"/>
</dbReference>
<dbReference type="InterPro" id="IPR036390">
    <property type="entry name" value="WH_DNA-bd_sf"/>
</dbReference>
<reference evidence="2" key="1">
    <citation type="journal article" date="2007" name="J. Bacteriol.">
        <title>Comparative genome analysis of four magnetotactic bacteria reveals a complex set of group-specific genes implicated in magnetosome biomineralization and function.</title>
        <authorList>
            <person name="Richter M."/>
            <person name="Kube M."/>
            <person name="Bazylinski D.A."/>
            <person name="Lombardot T."/>
            <person name="Gloeckner F.O."/>
            <person name="Reinhardt R."/>
            <person name="Schueler D."/>
        </authorList>
    </citation>
    <scope>NUCLEOTIDE SEQUENCE</scope>
    <source>
        <strain evidence="2">MSR-1</strain>
    </source>
</reference>
<proteinExistence type="predicted"/>
<gene>
    <name evidence="2" type="ORF">MGR_2568</name>
</gene>
<dbReference type="PROSITE" id="PS51197">
    <property type="entry name" value="HTH_RRF2_2"/>
    <property type="match status" value="1"/>
</dbReference>
<sequence length="140" mass="15789">MKITQFTDYSLRLLIYLSMRREGVSTVREISEFYSISSEHLKKIVRRLSELGHIRTVRGKHGGLMLAREPDQINLGALLRQSENLNLVPCHDSGDTCPIFGCKLRSVIEDARDAFLAAFDGKTLADIQPDTLPPSVHRQP</sequence>
<dbReference type="AlphaFoldDB" id="A4TX84"/>
<dbReference type="SUPFAM" id="SSF46785">
    <property type="entry name" value="Winged helix' DNA-binding domain"/>
    <property type="match status" value="1"/>
</dbReference>
<dbReference type="InterPro" id="IPR036388">
    <property type="entry name" value="WH-like_DNA-bd_sf"/>
</dbReference>
<dbReference type="RefSeq" id="WP_106002327.1">
    <property type="nucleotide sequence ID" value="NZ_CP027527.1"/>
</dbReference>